<comment type="caution">
    <text evidence="2">The sequence shown here is derived from an EMBL/GenBank/DDBJ whole genome shotgun (WGS) entry which is preliminary data.</text>
</comment>
<evidence type="ECO:0000313" key="2">
    <source>
        <dbReference type="EMBL" id="KAJ1105350.1"/>
    </source>
</evidence>
<dbReference type="AlphaFoldDB" id="A0AAV7MYB3"/>
<feature type="region of interest" description="Disordered" evidence="1">
    <location>
        <begin position="94"/>
        <end position="118"/>
    </location>
</feature>
<dbReference type="Proteomes" id="UP001066276">
    <property type="component" value="Chromosome 9"/>
</dbReference>
<keyword evidence="3" id="KW-1185">Reference proteome</keyword>
<accession>A0AAV7MYB3</accession>
<feature type="non-terminal residue" evidence="2">
    <location>
        <position position="1"/>
    </location>
</feature>
<sequence length="118" mass="13121">YTSVLWGRWIYNTSLSLRLSLPVSERSRRLRIGEHQKVSFPTLQNSRIDYRVASTPQAADVPRPLPPWQLSSVPSLPSKPHLLSSRIAVGLRRGHTPQSGVQRVGGATGRSIEEEGRA</sequence>
<gene>
    <name evidence="2" type="ORF">NDU88_002757</name>
</gene>
<evidence type="ECO:0000313" key="3">
    <source>
        <dbReference type="Proteomes" id="UP001066276"/>
    </source>
</evidence>
<evidence type="ECO:0000256" key="1">
    <source>
        <dbReference type="SAM" id="MobiDB-lite"/>
    </source>
</evidence>
<name>A0AAV7MYB3_PLEWA</name>
<proteinExistence type="predicted"/>
<reference evidence="2" key="1">
    <citation type="journal article" date="2022" name="bioRxiv">
        <title>Sequencing and chromosome-scale assembly of the giantPleurodeles waltlgenome.</title>
        <authorList>
            <person name="Brown T."/>
            <person name="Elewa A."/>
            <person name="Iarovenko S."/>
            <person name="Subramanian E."/>
            <person name="Araus A.J."/>
            <person name="Petzold A."/>
            <person name="Susuki M."/>
            <person name="Suzuki K.-i.T."/>
            <person name="Hayashi T."/>
            <person name="Toyoda A."/>
            <person name="Oliveira C."/>
            <person name="Osipova E."/>
            <person name="Leigh N.D."/>
            <person name="Simon A."/>
            <person name="Yun M.H."/>
        </authorList>
    </citation>
    <scope>NUCLEOTIDE SEQUENCE</scope>
    <source>
        <strain evidence="2">20211129_DDA</strain>
        <tissue evidence="2">Liver</tissue>
    </source>
</reference>
<protein>
    <submittedName>
        <fullName evidence="2">Uncharacterized protein</fullName>
    </submittedName>
</protein>
<feature type="non-terminal residue" evidence="2">
    <location>
        <position position="118"/>
    </location>
</feature>
<organism evidence="2 3">
    <name type="scientific">Pleurodeles waltl</name>
    <name type="common">Iberian ribbed newt</name>
    <dbReference type="NCBI Taxonomy" id="8319"/>
    <lineage>
        <taxon>Eukaryota</taxon>
        <taxon>Metazoa</taxon>
        <taxon>Chordata</taxon>
        <taxon>Craniata</taxon>
        <taxon>Vertebrata</taxon>
        <taxon>Euteleostomi</taxon>
        <taxon>Amphibia</taxon>
        <taxon>Batrachia</taxon>
        <taxon>Caudata</taxon>
        <taxon>Salamandroidea</taxon>
        <taxon>Salamandridae</taxon>
        <taxon>Pleurodelinae</taxon>
        <taxon>Pleurodeles</taxon>
    </lineage>
</organism>
<dbReference type="EMBL" id="JANPWB010000013">
    <property type="protein sequence ID" value="KAJ1105350.1"/>
    <property type="molecule type" value="Genomic_DNA"/>
</dbReference>